<keyword evidence="2" id="KW-1185">Reference proteome</keyword>
<proteinExistence type="predicted"/>
<protein>
    <recommendedName>
        <fullName evidence="3">Transposase</fullName>
    </recommendedName>
</protein>
<dbReference type="EMBL" id="BMRP01000001">
    <property type="protein sequence ID" value="GGU41784.1"/>
    <property type="molecule type" value="Genomic_DNA"/>
</dbReference>
<dbReference type="Proteomes" id="UP000654471">
    <property type="component" value="Unassembled WGS sequence"/>
</dbReference>
<evidence type="ECO:0008006" key="3">
    <source>
        <dbReference type="Google" id="ProtNLM"/>
    </source>
</evidence>
<dbReference type="RefSeq" id="WP_189295139.1">
    <property type="nucleotide sequence ID" value="NZ_BMRP01000001.1"/>
</dbReference>
<sequence>MAIDHLYAHPGEAFTAIRISRVIEKSSGTIANANALVKLAAIGVAREARRPRGRYR</sequence>
<organism evidence="1 2">
    <name type="scientific">Streptomyces albospinus</name>
    <dbReference type="NCBI Taxonomy" id="285515"/>
    <lineage>
        <taxon>Bacteria</taxon>
        <taxon>Bacillati</taxon>
        <taxon>Actinomycetota</taxon>
        <taxon>Actinomycetes</taxon>
        <taxon>Kitasatosporales</taxon>
        <taxon>Streptomycetaceae</taxon>
        <taxon>Streptomyces</taxon>
    </lineage>
</organism>
<name>A0ABQ2UK32_9ACTN</name>
<comment type="caution">
    <text evidence="1">The sequence shown here is derived from an EMBL/GenBank/DDBJ whole genome shotgun (WGS) entry which is preliminary data.</text>
</comment>
<reference evidence="2" key="1">
    <citation type="journal article" date="2019" name="Int. J. Syst. Evol. Microbiol.">
        <title>The Global Catalogue of Microorganisms (GCM) 10K type strain sequencing project: providing services to taxonomists for standard genome sequencing and annotation.</title>
        <authorList>
            <consortium name="The Broad Institute Genomics Platform"/>
            <consortium name="The Broad Institute Genome Sequencing Center for Infectious Disease"/>
            <person name="Wu L."/>
            <person name="Ma J."/>
        </authorList>
    </citation>
    <scope>NUCLEOTIDE SEQUENCE [LARGE SCALE GENOMIC DNA]</scope>
    <source>
        <strain evidence="2">JCM 3399</strain>
    </source>
</reference>
<gene>
    <name evidence="1" type="ORF">GCM10010211_01070</name>
</gene>
<accession>A0ABQ2UK32</accession>
<evidence type="ECO:0000313" key="2">
    <source>
        <dbReference type="Proteomes" id="UP000654471"/>
    </source>
</evidence>
<evidence type="ECO:0000313" key="1">
    <source>
        <dbReference type="EMBL" id="GGU41784.1"/>
    </source>
</evidence>